<dbReference type="FunFam" id="3.40.50.300:FF:001091">
    <property type="entry name" value="Probable disease resistance protein At1g61300"/>
    <property type="match status" value="1"/>
</dbReference>
<evidence type="ECO:0000256" key="2">
    <source>
        <dbReference type="ARBA" id="ARBA00022614"/>
    </source>
</evidence>
<dbReference type="GO" id="GO:0042742">
    <property type="term" value="P:defense response to bacterium"/>
    <property type="evidence" value="ECO:0007669"/>
    <property type="project" value="UniProtKB-ARBA"/>
</dbReference>
<feature type="region of interest" description="Disordered" evidence="7">
    <location>
        <begin position="279"/>
        <end position="303"/>
    </location>
</feature>
<feature type="domain" description="NB-ARC" evidence="8">
    <location>
        <begin position="311"/>
        <end position="483"/>
    </location>
</feature>
<evidence type="ECO:0008006" key="14">
    <source>
        <dbReference type="Google" id="ProtNLM"/>
    </source>
</evidence>
<dbReference type="Gene3D" id="1.10.10.10">
    <property type="entry name" value="Winged helix-like DNA-binding domain superfamily/Winged helix DNA-binding domain"/>
    <property type="match status" value="1"/>
</dbReference>
<dbReference type="Gene3D" id="3.80.10.10">
    <property type="entry name" value="Ribonuclease Inhibitor"/>
    <property type="match status" value="3"/>
</dbReference>
<dbReference type="GO" id="GO:0005524">
    <property type="term" value="F:ATP binding"/>
    <property type="evidence" value="ECO:0007669"/>
    <property type="project" value="UniProtKB-KW"/>
</dbReference>
<dbReference type="SUPFAM" id="SSF52047">
    <property type="entry name" value="RNI-like"/>
    <property type="match status" value="3"/>
</dbReference>
<name>J3M1L5_ORYBR</name>
<dbReference type="SUPFAM" id="SSF52540">
    <property type="entry name" value="P-loop containing nucleoside triphosphate hydrolases"/>
    <property type="match status" value="1"/>
</dbReference>
<dbReference type="Gramene" id="OB04G32900.1">
    <property type="protein sequence ID" value="OB04G32900.1"/>
    <property type="gene ID" value="OB04G32900"/>
</dbReference>
<sequence>MADSVAIRGAQWVVSKALSPLSDGLVEAWAASSALGPNIEAAKMELLYAQAMLNNARGREIHNPALTELLQKLRGLAYDADDVLDELDYFRIQDELEGTFETVDHGCFHDLVRDAHHTTKAAAKQLECTSCCFSASSKPKHGGGKQVLCGAWPGCVTDEEESCRCMRQLTNRARRTVCSIGKRLLCSSVLPDDDDGSQHFNMPRDGKQSICGVCTCTCMAPWKKGPKTPKLDFDRVNASRRMKHIAEQLQLICAKVSTILDLELLGSAIAKLEFIGSRSGTGGDTTTSRSTTTSKSIEPKLYGRDPEKNTIVENITKGVHYHQDLSVLPIVGPGGIGKTTLTQYIYNSKEVQDHFQIRVWACVSLDFNVYRLSKEILNSIPKVEDEKGDSQIQSLDQLQKFIEKRLKQKRVLVVLDDIWKCSDEEWKRLLIPFTNCQVNGNIILVTTRFFDVAEKVKTKNCKVTQLDGLNPTEFWSFFMACVFGHGESNQMPKESELNSIGHQIVKKLKGSPLAAKTVGRLLRNNPTPDYWTRVLQSKEWDLQTSDYDIMPALKLSYDYLPFHLQQCFSYCALFPEDYKFSNEELIRFWIGLDILHPDHPSKRIEDIGHNYLNQLVNYEFFKKEIDEEHTYYAMHDLLHALALKVSSQECLHIDSSSGTPIEIPPSVYHLSIILSLKNCEEGTIEGSFKKKLAEMGSRLKTENLHTLMIFGQYDESFITIFSDMFKDAKSLRVVHLSTMLHPVESILYSFPKLVHLRYIKLESNYMNGSHLPQSLSRFYHLRVLDIEQWHGACSLPRDMTNLSKLRHFLVPYDDVHSNISNVGKFRCLQQLRLFKVKSQSDGFKLRELGELAELGGSLSICNLEDVQVNIAHEAKLSYKKHLQKLSLNWMDNNRNTDRENQVLEILRPHSNLSGLQIKNGGSTCPTWLGTSLSIKGLKALRLDGVHWKMLPPLGELWLMDGSGHEYFGCTKVQNFRNLKKLKLIGLPNFRRWVAKEVCPMFFLVVEELIVENCKELIELPFSYYTQQPSQGDEKITWFPNLRMTRIEDCPELVSLPPVPFTQTLCNVDIANVGKSLNRLYYSSKSSELTIRGIKDLNGLNDKLLAFHSLTQLQELEIKDCPSLAGSHLPMLTSLKKLKLYRSSIVVHLLESRSDDEWQLPVEHLCIQDCPASGKVLTQLLSHLPMLSELHLWCCGNITRMCIAAEQQQTNDQEDTQVIESESNQQQQVAEEGGAVPSMDHQPQVAEDREDEDGMLLLPSHLCNSLRELSLERCTELLLDVARSALPTSHSEEAGGWGLQPLRSLQRLEISGCPKLFSAYEALACLFPSSLQYLQILGRVEGVQTLDFSNLNFLTRLIISGCGEDLRCEGVWPLLTQGQLSKLNVNGTPRFFAGLDSILKGLQDEQEQQQPLLQRSSKLQELVTKDFTGVLVKPICRLLSSSLTSLYLHSNNEVEHFTKEQEEALQLLTSLQHLVFWCCEKLQRLPAGLRRLESLKTLQIERCPSIRSLPTGGLPGSLQELDVRDCGNEKLKQRCKKLIGTTSNIKLQWCCYVNSSWPLNTLVLAVYFWSSLLDISGV</sequence>
<feature type="region of interest" description="Disordered" evidence="7">
    <location>
        <begin position="1212"/>
        <end position="1247"/>
    </location>
</feature>
<dbReference type="OMA" id="AIRGAQW"/>
<evidence type="ECO:0000256" key="5">
    <source>
        <dbReference type="ARBA" id="ARBA00022821"/>
    </source>
</evidence>
<dbReference type="Gene3D" id="3.40.50.300">
    <property type="entry name" value="P-loop containing nucleotide triphosphate hydrolases"/>
    <property type="match status" value="1"/>
</dbReference>
<keyword evidence="5" id="KW-0611">Plant defense</keyword>
<evidence type="ECO:0000256" key="7">
    <source>
        <dbReference type="SAM" id="MobiDB-lite"/>
    </source>
</evidence>
<dbReference type="InterPro" id="IPR027417">
    <property type="entry name" value="P-loop_NTPase"/>
</dbReference>
<dbReference type="GO" id="GO:0002758">
    <property type="term" value="P:innate immune response-activating signaling pathway"/>
    <property type="evidence" value="ECO:0007669"/>
    <property type="project" value="UniProtKB-ARBA"/>
</dbReference>
<feature type="domain" description="R13L1/DRL21-like LRR repeat region" evidence="11">
    <location>
        <begin position="845"/>
        <end position="956"/>
    </location>
</feature>
<keyword evidence="4" id="KW-0547">Nucleotide-binding</keyword>
<evidence type="ECO:0000259" key="9">
    <source>
        <dbReference type="Pfam" id="PF18052"/>
    </source>
</evidence>
<dbReference type="InterPro" id="IPR042197">
    <property type="entry name" value="Apaf_helical"/>
</dbReference>
<dbReference type="Pfam" id="PF18052">
    <property type="entry name" value="Rx_N"/>
    <property type="match status" value="1"/>
</dbReference>
<keyword evidence="6" id="KW-0067">ATP-binding</keyword>
<reference evidence="12" key="1">
    <citation type="journal article" date="2013" name="Nat. Commun.">
        <title>Whole-genome sequencing of Oryza brachyantha reveals mechanisms underlying Oryza genome evolution.</title>
        <authorList>
            <person name="Chen J."/>
            <person name="Huang Q."/>
            <person name="Gao D."/>
            <person name="Wang J."/>
            <person name="Lang Y."/>
            <person name="Liu T."/>
            <person name="Li B."/>
            <person name="Bai Z."/>
            <person name="Luis Goicoechea J."/>
            <person name="Liang C."/>
            <person name="Chen C."/>
            <person name="Zhang W."/>
            <person name="Sun S."/>
            <person name="Liao Y."/>
            <person name="Zhang X."/>
            <person name="Yang L."/>
            <person name="Song C."/>
            <person name="Wang M."/>
            <person name="Shi J."/>
            <person name="Liu G."/>
            <person name="Liu J."/>
            <person name="Zhou H."/>
            <person name="Zhou W."/>
            <person name="Yu Q."/>
            <person name="An N."/>
            <person name="Chen Y."/>
            <person name="Cai Q."/>
            <person name="Wang B."/>
            <person name="Liu B."/>
            <person name="Min J."/>
            <person name="Huang Y."/>
            <person name="Wu H."/>
            <person name="Li Z."/>
            <person name="Zhang Y."/>
            <person name="Yin Y."/>
            <person name="Song W."/>
            <person name="Jiang J."/>
            <person name="Jackson S.A."/>
            <person name="Wing R.A."/>
            <person name="Wang J."/>
            <person name="Chen M."/>
        </authorList>
    </citation>
    <scope>NUCLEOTIDE SEQUENCE [LARGE SCALE GENOMIC DNA]</scope>
    <source>
        <strain evidence="12">cv. IRGC 101232</strain>
    </source>
</reference>
<dbReference type="InterPro" id="IPR058922">
    <property type="entry name" value="WHD_DRP"/>
</dbReference>
<accession>J3M1L5</accession>
<evidence type="ECO:0000259" key="8">
    <source>
        <dbReference type="Pfam" id="PF00931"/>
    </source>
</evidence>
<dbReference type="Pfam" id="PF25019">
    <property type="entry name" value="LRR_R13L1-DRL21"/>
    <property type="match status" value="1"/>
</dbReference>
<evidence type="ECO:0000256" key="4">
    <source>
        <dbReference type="ARBA" id="ARBA00022741"/>
    </source>
</evidence>
<dbReference type="Pfam" id="PF23559">
    <property type="entry name" value="WHD_DRP"/>
    <property type="match status" value="1"/>
</dbReference>
<evidence type="ECO:0000259" key="10">
    <source>
        <dbReference type="Pfam" id="PF23559"/>
    </source>
</evidence>
<comment type="similarity">
    <text evidence="1">Belongs to the disease resistance NB-LRR family.</text>
</comment>
<dbReference type="GO" id="GO:0009626">
    <property type="term" value="P:plant-type hypersensitive response"/>
    <property type="evidence" value="ECO:0007669"/>
    <property type="project" value="UniProtKB-ARBA"/>
</dbReference>
<evidence type="ECO:0000256" key="6">
    <source>
        <dbReference type="ARBA" id="ARBA00022840"/>
    </source>
</evidence>
<dbReference type="GO" id="GO:0043531">
    <property type="term" value="F:ADP binding"/>
    <property type="evidence" value="ECO:0007669"/>
    <property type="project" value="InterPro"/>
</dbReference>
<dbReference type="FunFam" id="1.10.10.10:FF:000322">
    <property type="entry name" value="Probable disease resistance protein At1g63360"/>
    <property type="match status" value="1"/>
</dbReference>
<dbReference type="InterPro" id="IPR041118">
    <property type="entry name" value="Rx_N"/>
</dbReference>
<organism evidence="12">
    <name type="scientific">Oryza brachyantha</name>
    <name type="common">malo sina</name>
    <dbReference type="NCBI Taxonomy" id="4533"/>
    <lineage>
        <taxon>Eukaryota</taxon>
        <taxon>Viridiplantae</taxon>
        <taxon>Streptophyta</taxon>
        <taxon>Embryophyta</taxon>
        <taxon>Tracheophyta</taxon>
        <taxon>Spermatophyta</taxon>
        <taxon>Magnoliopsida</taxon>
        <taxon>Liliopsida</taxon>
        <taxon>Poales</taxon>
        <taxon>Poaceae</taxon>
        <taxon>BOP clade</taxon>
        <taxon>Oryzoideae</taxon>
        <taxon>Oryzeae</taxon>
        <taxon>Oryzinae</taxon>
        <taxon>Oryza</taxon>
    </lineage>
</organism>
<evidence type="ECO:0000256" key="3">
    <source>
        <dbReference type="ARBA" id="ARBA00022737"/>
    </source>
</evidence>
<protein>
    <recommendedName>
        <fullName evidence="14">AAA+ ATPase domain-containing protein</fullName>
    </recommendedName>
</protein>
<dbReference type="InterPro" id="IPR036388">
    <property type="entry name" value="WH-like_DNA-bd_sf"/>
</dbReference>
<proteinExistence type="inferred from homology"/>
<keyword evidence="13" id="KW-1185">Reference proteome</keyword>
<keyword evidence="2" id="KW-0433">Leucine-rich repeat</keyword>
<dbReference type="PANTHER" id="PTHR36766">
    <property type="entry name" value="PLANT BROAD-SPECTRUM MILDEW RESISTANCE PROTEIN RPW8"/>
    <property type="match status" value="1"/>
</dbReference>
<dbReference type="EnsemblPlants" id="OB04G32900.1">
    <property type="protein sequence ID" value="OB04G32900.1"/>
    <property type="gene ID" value="OB04G32900"/>
</dbReference>
<dbReference type="HOGENOM" id="CLU_000837_8_4_1"/>
<dbReference type="InterPro" id="IPR056789">
    <property type="entry name" value="LRR_R13L1-DRL21"/>
</dbReference>
<feature type="domain" description="Disease resistance N-terminal" evidence="9">
    <location>
        <begin position="13"/>
        <end position="95"/>
    </location>
</feature>
<dbReference type="PRINTS" id="PR00364">
    <property type="entry name" value="DISEASERSIST"/>
</dbReference>
<dbReference type="eggNOG" id="KOG4658">
    <property type="taxonomic scope" value="Eukaryota"/>
</dbReference>
<feature type="compositionally biased region" description="Low complexity" evidence="7">
    <location>
        <begin position="284"/>
        <end position="294"/>
    </location>
</feature>
<dbReference type="InterPro" id="IPR002182">
    <property type="entry name" value="NB-ARC"/>
</dbReference>
<dbReference type="Proteomes" id="UP000006038">
    <property type="component" value="Chromosome 4"/>
</dbReference>
<dbReference type="Gene3D" id="1.10.8.430">
    <property type="entry name" value="Helical domain of apoptotic protease-activating factors"/>
    <property type="match status" value="1"/>
</dbReference>
<feature type="domain" description="Disease resistance protein winged helix" evidence="10">
    <location>
        <begin position="573"/>
        <end position="642"/>
    </location>
</feature>
<evidence type="ECO:0000313" key="12">
    <source>
        <dbReference type="EnsemblPlants" id="OB04G32900.1"/>
    </source>
</evidence>
<evidence type="ECO:0000313" key="13">
    <source>
        <dbReference type="Proteomes" id="UP000006038"/>
    </source>
</evidence>
<keyword evidence="3" id="KW-0677">Repeat</keyword>
<dbReference type="InterPro" id="IPR032675">
    <property type="entry name" value="LRR_dom_sf"/>
</dbReference>
<feature type="compositionally biased region" description="Polar residues" evidence="7">
    <location>
        <begin position="1217"/>
        <end position="1228"/>
    </location>
</feature>
<dbReference type="PANTHER" id="PTHR36766:SF30">
    <property type="entry name" value="TIR-NBS TYPE DISEASE RESISTANCE PROTEIN-RELATED"/>
    <property type="match status" value="1"/>
</dbReference>
<dbReference type="Pfam" id="PF00931">
    <property type="entry name" value="NB-ARC"/>
    <property type="match status" value="1"/>
</dbReference>
<dbReference type="Gene3D" id="1.20.5.4130">
    <property type="match status" value="1"/>
</dbReference>
<evidence type="ECO:0000256" key="1">
    <source>
        <dbReference type="ARBA" id="ARBA00008894"/>
    </source>
</evidence>
<reference evidence="12" key="2">
    <citation type="submission" date="2013-04" db="UniProtKB">
        <authorList>
            <consortium name="EnsemblPlants"/>
        </authorList>
    </citation>
    <scope>IDENTIFICATION</scope>
</reference>
<evidence type="ECO:0000259" key="11">
    <source>
        <dbReference type="Pfam" id="PF25019"/>
    </source>
</evidence>
<dbReference type="STRING" id="4533.J3M1L5"/>